<keyword evidence="2" id="KW-0413">Isomerase</keyword>
<reference evidence="2" key="1">
    <citation type="submission" date="2021-06" db="EMBL/GenBank/DDBJ databases">
        <title>Sequencing of actinobacteria type strains.</title>
        <authorList>
            <person name="Nguyen G.-S."/>
            <person name="Wentzel A."/>
        </authorList>
    </citation>
    <scope>NUCLEOTIDE SEQUENCE</scope>
    <source>
        <strain evidence="2">P38-E01</strain>
    </source>
</reference>
<protein>
    <submittedName>
        <fullName evidence="2">Maleylpyruvate isomerase N-terminal domain-containing protein</fullName>
    </submittedName>
</protein>
<gene>
    <name evidence="2" type="ORF">JGS22_013480</name>
</gene>
<dbReference type="RefSeq" id="WP_211040862.1">
    <property type="nucleotide sequence ID" value="NZ_JAELVF020000001.1"/>
</dbReference>
<proteinExistence type="predicted"/>
<dbReference type="EMBL" id="JAELVF020000001">
    <property type="protein sequence ID" value="MBU7598597.1"/>
    <property type="molecule type" value="Genomic_DNA"/>
</dbReference>
<dbReference type="InterPro" id="IPR034660">
    <property type="entry name" value="DinB/YfiT-like"/>
</dbReference>
<evidence type="ECO:0000313" key="2">
    <source>
        <dbReference type="EMBL" id="MBU7598597.1"/>
    </source>
</evidence>
<dbReference type="SUPFAM" id="SSF109854">
    <property type="entry name" value="DinB/YfiT-like putative metalloenzymes"/>
    <property type="match status" value="1"/>
</dbReference>
<feature type="compositionally biased region" description="Low complexity" evidence="1">
    <location>
        <begin position="97"/>
        <end position="115"/>
    </location>
</feature>
<evidence type="ECO:0000256" key="1">
    <source>
        <dbReference type="SAM" id="MobiDB-lite"/>
    </source>
</evidence>
<dbReference type="Gene3D" id="1.20.120.450">
    <property type="entry name" value="dinb family like domain"/>
    <property type="match status" value="1"/>
</dbReference>
<accession>A0A949N621</accession>
<name>A0A949N621_9ACTN</name>
<sequence>MASREQQRAGDGERWDRRLLEDAADYAVGGLAGLTETERFLPTPCAGWDLERLLSHLDASVRALREGFSTGRVAPPPPSPPPGCSPLPAPDPPSRPAPSARAAGHAPPGSSAGRGRAAVPVRGPDSRSGTAAPHGAAPGPASVAAHARCLAGRVAELPVLCRGAHEQGLRAAVLVDGHPLARTLFLRTGALELTVHGWDIRRARSAADTGPPPGPLAERLLTVLPALLPQPRDRGTLFAAPVPVAVTADAGTRLLAGLGRSL</sequence>
<keyword evidence="3" id="KW-1185">Reference proteome</keyword>
<dbReference type="GO" id="GO:0016853">
    <property type="term" value="F:isomerase activity"/>
    <property type="evidence" value="ECO:0007669"/>
    <property type="project" value="UniProtKB-KW"/>
</dbReference>
<dbReference type="AlphaFoldDB" id="A0A949N621"/>
<evidence type="ECO:0000313" key="3">
    <source>
        <dbReference type="Proteomes" id="UP000694501"/>
    </source>
</evidence>
<feature type="compositionally biased region" description="Pro residues" evidence="1">
    <location>
        <begin position="74"/>
        <end position="96"/>
    </location>
</feature>
<feature type="compositionally biased region" description="Low complexity" evidence="1">
    <location>
        <begin position="128"/>
        <end position="141"/>
    </location>
</feature>
<dbReference type="Proteomes" id="UP000694501">
    <property type="component" value="Unassembled WGS sequence"/>
</dbReference>
<comment type="caution">
    <text evidence="2">The sequence shown here is derived from an EMBL/GenBank/DDBJ whole genome shotgun (WGS) entry which is preliminary data.</text>
</comment>
<organism evidence="2 3">
    <name type="scientific">Streptomyces tardus</name>
    <dbReference type="NCBI Taxonomy" id="2780544"/>
    <lineage>
        <taxon>Bacteria</taxon>
        <taxon>Bacillati</taxon>
        <taxon>Actinomycetota</taxon>
        <taxon>Actinomycetes</taxon>
        <taxon>Kitasatosporales</taxon>
        <taxon>Streptomycetaceae</taxon>
        <taxon>Streptomyces</taxon>
    </lineage>
</organism>
<feature type="region of interest" description="Disordered" evidence="1">
    <location>
        <begin position="69"/>
        <end position="141"/>
    </location>
</feature>